<proteinExistence type="predicted"/>
<evidence type="ECO:0000259" key="8">
    <source>
        <dbReference type="PROSITE" id="PS50994"/>
    </source>
</evidence>
<dbReference type="Pfam" id="PF25597">
    <property type="entry name" value="SH3_retrovirus"/>
    <property type="match status" value="1"/>
</dbReference>
<dbReference type="Gene3D" id="4.10.60.10">
    <property type="entry name" value="Zinc finger, CCHC-type"/>
    <property type="match status" value="1"/>
</dbReference>
<dbReference type="PANTHER" id="PTHR42648">
    <property type="entry name" value="TRANSPOSASE, PUTATIVE-RELATED"/>
    <property type="match status" value="1"/>
</dbReference>
<feature type="region of interest" description="Disordered" evidence="6">
    <location>
        <begin position="1095"/>
        <end position="1116"/>
    </location>
</feature>
<accession>A0AA38SXC6</accession>
<evidence type="ECO:0008006" key="11">
    <source>
        <dbReference type="Google" id="ProtNLM"/>
    </source>
</evidence>
<evidence type="ECO:0000256" key="6">
    <source>
        <dbReference type="SAM" id="MobiDB-lite"/>
    </source>
</evidence>
<keyword evidence="1" id="KW-0645">Protease</keyword>
<dbReference type="PANTHER" id="PTHR42648:SF27">
    <property type="entry name" value="RNA-DIRECTED DNA POLYMERASE"/>
    <property type="match status" value="1"/>
</dbReference>
<dbReference type="InterPro" id="IPR001584">
    <property type="entry name" value="Integrase_cat-core"/>
</dbReference>
<keyword evidence="3" id="KW-0064">Aspartyl protease</keyword>
<reference evidence="9" key="1">
    <citation type="submission" date="2023-03" db="EMBL/GenBank/DDBJ databases">
        <title>Chromosome-scale reference genome and RAD-based genetic map of yellow starthistle (Centaurea solstitialis) reveal putative structural variation and QTLs associated with invader traits.</title>
        <authorList>
            <person name="Reatini B."/>
            <person name="Cang F.A."/>
            <person name="Jiang Q."/>
            <person name="Mckibben M.T.W."/>
            <person name="Barker M.S."/>
            <person name="Rieseberg L.H."/>
            <person name="Dlugosch K.M."/>
        </authorList>
    </citation>
    <scope>NUCLEOTIDE SEQUENCE</scope>
    <source>
        <strain evidence="9">CAN-66</strain>
        <tissue evidence="9">Leaf</tissue>
    </source>
</reference>
<feature type="compositionally biased region" description="Basic residues" evidence="6">
    <location>
        <begin position="610"/>
        <end position="624"/>
    </location>
</feature>
<gene>
    <name evidence="9" type="ORF">OSB04_019146</name>
</gene>
<evidence type="ECO:0000256" key="3">
    <source>
        <dbReference type="ARBA" id="ARBA00022750"/>
    </source>
</evidence>
<organism evidence="9 10">
    <name type="scientific">Centaurea solstitialis</name>
    <name type="common">yellow star-thistle</name>
    <dbReference type="NCBI Taxonomy" id="347529"/>
    <lineage>
        <taxon>Eukaryota</taxon>
        <taxon>Viridiplantae</taxon>
        <taxon>Streptophyta</taxon>
        <taxon>Embryophyta</taxon>
        <taxon>Tracheophyta</taxon>
        <taxon>Spermatophyta</taxon>
        <taxon>Magnoliopsida</taxon>
        <taxon>eudicotyledons</taxon>
        <taxon>Gunneridae</taxon>
        <taxon>Pentapetalae</taxon>
        <taxon>asterids</taxon>
        <taxon>campanulids</taxon>
        <taxon>Asterales</taxon>
        <taxon>Asteraceae</taxon>
        <taxon>Carduoideae</taxon>
        <taxon>Cardueae</taxon>
        <taxon>Centaureinae</taxon>
        <taxon>Centaurea</taxon>
    </lineage>
</organism>
<dbReference type="Pfam" id="PF13976">
    <property type="entry name" value="gag_pre-integrs"/>
    <property type="match status" value="1"/>
</dbReference>
<evidence type="ECO:0000256" key="4">
    <source>
        <dbReference type="ARBA" id="ARBA00022801"/>
    </source>
</evidence>
<evidence type="ECO:0000256" key="5">
    <source>
        <dbReference type="PROSITE-ProRule" id="PRU00047"/>
    </source>
</evidence>
<dbReference type="SUPFAM" id="SSF57756">
    <property type="entry name" value="Retrovirus zinc finger-like domains"/>
    <property type="match status" value="1"/>
</dbReference>
<dbReference type="InterPro" id="IPR036875">
    <property type="entry name" value="Znf_CCHC_sf"/>
</dbReference>
<dbReference type="InterPro" id="IPR025724">
    <property type="entry name" value="GAG-pre-integrase_dom"/>
</dbReference>
<evidence type="ECO:0000313" key="10">
    <source>
        <dbReference type="Proteomes" id="UP001172457"/>
    </source>
</evidence>
<evidence type="ECO:0000256" key="2">
    <source>
        <dbReference type="ARBA" id="ARBA00022723"/>
    </source>
</evidence>
<dbReference type="PROSITE" id="PS50994">
    <property type="entry name" value="INTEGRASE"/>
    <property type="match status" value="1"/>
</dbReference>
<evidence type="ECO:0000259" key="7">
    <source>
        <dbReference type="PROSITE" id="PS50158"/>
    </source>
</evidence>
<dbReference type="Proteomes" id="UP001172457">
    <property type="component" value="Chromosome 5"/>
</dbReference>
<feature type="domain" description="CCHC-type" evidence="7">
    <location>
        <begin position="633"/>
        <end position="647"/>
    </location>
</feature>
<dbReference type="PROSITE" id="PS50158">
    <property type="entry name" value="ZF_CCHC"/>
    <property type="match status" value="1"/>
</dbReference>
<name>A0AA38SXC6_9ASTR</name>
<dbReference type="GO" id="GO:0006508">
    <property type="term" value="P:proteolysis"/>
    <property type="evidence" value="ECO:0007669"/>
    <property type="project" value="UniProtKB-KW"/>
</dbReference>
<dbReference type="EMBL" id="JARYMX010000005">
    <property type="protein sequence ID" value="KAJ9546603.1"/>
    <property type="molecule type" value="Genomic_DNA"/>
</dbReference>
<keyword evidence="5" id="KW-0862">Zinc</keyword>
<dbReference type="SMART" id="SM00343">
    <property type="entry name" value="ZnF_C2HC"/>
    <property type="match status" value="1"/>
</dbReference>
<dbReference type="Pfam" id="PF00098">
    <property type="entry name" value="zf-CCHC"/>
    <property type="match status" value="1"/>
</dbReference>
<keyword evidence="5" id="KW-0863">Zinc-finger</keyword>
<evidence type="ECO:0000313" key="9">
    <source>
        <dbReference type="EMBL" id="KAJ9546603.1"/>
    </source>
</evidence>
<dbReference type="InterPro" id="IPR036397">
    <property type="entry name" value="RNaseH_sf"/>
</dbReference>
<protein>
    <recommendedName>
        <fullName evidence="11">Polyprotein</fullName>
    </recommendedName>
</protein>
<feature type="domain" description="Integrase catalytic" evidence="8">
    <location>
        <begin position="847"/>
        <end position="1023"/>
    </location>
</feature>
<feature type="compositionally biased region" description="Basic and acidic residues" evidence="6">
    <location>
        <begin position="136"/>
        <end position="151"/>
    </location>
</feature>
<dbReference type="GO" id="GO:0003676">
    <property type="term" value="F:nucleic acid binding"/>
    <property type="evidence" value="ECO:0007669"/>
    <property type="project" value="InterPro"/>
</dbReference>
<dbReference type="InterPro" id="IPR043502">
    <property type="entry name" value="DNA/RNA_pol_sf"/>
</dbReference>
<dbReference type="Pfam" id="PF07727">
    <property type="entry name" value="RVT_2"/>
    <property type="match status" value="1"/>
</dbReference>
<dbReference type="CDD" id="cd09272">
    <property type="entry name" value="RNase_HI_RT_Ty1"/>
    <property type="match status" value="1"/>
</dbReference>
<keyword evidence="10" id="KW-1185">Reference proteome</keyword>
<keyword evidence="2" id="KW-0479">Metal-binding</keyword>
<feature type="region of interest" description="Disordered" evidence="6">
    <location>
        <begin position="596"/>
        <end position="624"/>
    </location>
</feature>
<sequence>MANTVTNTNNLSLRSILEKDKLTSSNFLYWERNLQILLRHKRKWYVLEEPLGEAPPANASAAIRNAYQKRSDDLLDVGCLMLATMSPELPTGLMNINAYDMIRQLRNMFQTQARTKRYDATRALNACKMAKGTSCPRHENEEAPRPPREARSPSSVAVSNGYDTILNSLSDDYKQFVINYNMNNMEKTIVELHSMLKTTELSMGTKTKDVLMVKDGGVKKKRGQGPARVYQRPLTIARTRARARRLKSTKQGPRTDASCVMRSVIGDKTARSVMKQYGKQLIKGIKLKKSLVRGLTKTQQSSSCAMRAGSVSSTMATRHVTSLVSSSSEDSSDDSSQPFPSAIRPLPFCWNFSLRYFAFSFWYLPSLEAGVEMAPPTTVVQHHSHPMSIRSILEKEKLNHSNFLDWYRNLRIVLKQEKKEYVLEKSVPEEPQTTPKAAHDIWVKHSDDSIDVACLMLATMIPDLQKDLEHLEAYDIIAHLKQMFEKQARTERFETVRVLHGFKMEEGGNVSTHVLKMKSQLDHLERLGSPYPLDLATDLILNSLPKSYDTFIMNYNMNGWDKPISELHSMLKTAEKNVPKKPSQVLMIREGQIKNTKGKNYKAKPQGGKGKGKNVSKPQQPKKKEKVAKADACFECGVVGHWKRNCPTYLAGLKTKKAGEGTSGISIFMIEMGIFTFSSTTWVFDTGCGTHICNSLQGFRRSKKLKTGDMVLHMGNGAKVAVQEIGTFEMCLPNGLYLLLDNVCYIPSLTRNIISVSRLKQSGIFYFEARPINGIYELNLDCSSSINSIYHVNTKRVKYDLNQTYLWHCRLGHINKKRISQLQKSGLLEANDNESFDICESCLFGKMTKSPFSGSSERASDLLGIIHTDVCGPFKVMSRYGERYYITFTDDFSRYGYVFLMKHKHEAFEKFKLFQSEVENQLNKTIKVLRSDRGGEYLSEEFQDHLRNCGIVSQLTPPRTPQHNGVSERRNRTLLDMVRSMMSRSTLPLSFWSYALLTAARIVNMAPTKKVDKTPYEIWHGKVPSLLYMRVWGCEAYVKQEASSKLDPRSTKCIFVGYPKDCLGYYFYIPSENKIFIARRAEFLENKFLNDEASGRQVDLEEDQEPQPEATQVGTSTKQEVVEDEQMVVHGPIETQGVRKSDRVRQEPERYGFLIDECFLMSSDEPINYRAAMSNSKSDKWREAMNAEMQSMYENQVWDLVNLPPRCKTVGSKWIFKLKIDMDGNIHTYKARLVAKGFTQTHGIDYDETFSPVAMIKSIRILFAIAAYYDYEIWQMDVKTTFLNGLLEEDVYMDQPEGFVDQKNPNKVCKLKRSIYGLKQASRTWNIRFDEQITKYGFIKNEDDTCVYKKTSGSIATFLVLYVDDILIMGNDIPTLQGVKSWLGKCFSMKDLGEAAYILGIKIYRDRSKRLIGLSQSTYIDKVLKRFKMQDSKRGFVPMQPGIILSTSQSPRTKVELEKMSDIPYASAIGSIMYAMICTRPDVSCALSMTSRYQQNPGDSHWMAVKNILKYLRRTKEMFLVYGGLEEELNVKCYTDASFQTDRDDCKSQSGYVFIMNGGAVSWKSSKQSVVAQSTTESEYVAASEAAKEAAWMKKFIDELGVVPSIQDPLEIFCDNEGAIALAKEPRSHQRTRHIHRRFNYIRDEVGSGDICIRKVHADHNLADPFTKPLSQAKHEGHARGIGLRYSSEWI</sequence>
<dbReference type="SUPFAM" id="SSF56672">
    <property type="entry name" value="DNA/RNA polymerases"/>
    <property type="match status" value="1"/>
</dbReference>
<dbReference type="InterPro" id="IPR012337">
    <property type="entry name" value="RNaseH-like_sf"/>
</dbReference>
<dbReference type="InterPro" id="IPR039537">
    <property type="entry name" value="Retrotran_Ty1/copia-like"/>
</dbReference>
<dbReference type="Pfam" id="PF14223">
    <property type="entry name" value="Retrotran_gag_2"/>
    <property type="match status" value="1"/>
</dbReference>
<dbReference type="Pfam" id="PF00665">
    <property type="entry name" value="rve"/>
    <property type="match status" value="1"/>
</dbReference>
<dbReference type="SUPFAM" id="SSF53098">
    <property type="entry name" value="Ribonuclease H-like"/>
    <property type="match status" value="1"/>
</dbReference>
<dbReference type="GO" id="GO:0008270">
    <property type="term" value="F:zinc ion binding"/>
    <property type="evidence" value="ECO:0007669"/>
    <property type="project" value="UniProtKB-KW"/>
</dbReference>
<comment type="caution">
    <text evidence="9">The sequence shown here is derived from an EMBL/GenBank/DDBJ whole genome shotgun (WGS) entry which is preliminary data.</text>
</comment>
<dbReference type="Pfam" id="PF22936">
    <property type="entry name" value="Pol_BBD"/>
    <property type="match status" value="1"/>
</dbReference>
<dbReference type="InterPro" id="IPR013103">
    <property type="entry name" value="RVT_2"/>
</dbReference>
<dbReference type="GO" id="GO:0004190">
    <property type="term" value="F:aspartic-type endopeptidase activity"/>
    <property type="evidence" value="ECO:0007669"/>
    <property type="project" value="UniProtKB-KW"/>
</dbReference>
<dbReference type="Gene3D" id="3.30.420.10">
    <property type="entry name" value="Ribonuclease H-like superfamily/Ribonuclease H"/>
    <property type="match status" value="1"/>
</dbReference>
<feature type="region of interest" description="Disordered" evidence="6">
    <location>
        <begin position="131"/>
        <end position="156"/>
    </location>
</feature>
<dbReference type="InterPro" id="IPR001878">
    <property type="entry name" value="Znf_CCHC"/>
</dbReference>
<dbReference type="GO" id="GO:0015074">
    <property type="term" value="P:DNA integration"/>
    <property type="evidence" value="ECO:0007669"/>
    <property type="project" value="InterPro"/>
</dbReference>
<dbReference type="InterPro" id="IPR054722">
    <property type="entry name" value="PolX-like_BBD"/>
</dbReference>
<keyword evidence="4" id="KW-0378">Hydrolase</keyword>
<dbReference type="InterPro" id="IPR057670">
    <property type="entry name" value="SH3_retrovirus"/>
</dbReference>
<evidence type="ECO:0000256" key="1">
    <source>
        <dbReference type="ARBA" id="ARBA00022670"/>
    </source>
</evidence>